<dbReference type="Gene3D" id="3.30.2130.10">
    <property type="entry name" value="VC0802-like"/>
    <property type="match status" value="1"/>
</dbReference>
<dbReference type="FunFam" id="3.40.1160.10:FF:000002">
    <property type="entry name" value="Aspartokinase"/>
    <property type="match status" value="1"/>
</dbReference>
<proteinExistence type="inferred from homology"/>
<name>A0A918VN79_9GAMM</name>
<evidence type="ECO:0000256" key="8">
    <source>
        <dbReference type="ARBA" id="ARBA00022777"/>
    </source>
</evidence>
<dbReference type="InterPro" id="IPR041740">
    <property type="entry name" value="AKii-LysC-BS"/>
</dbReference>
<dbReference type="PANTHER" id="PTHR21499:SF3">
    <property type="entry name" value="ASPARTOKINASE"/>
    <property type="match status" value="1"/>
</dbReference>
<dbReference type="InterPro" id="IPR001341">
    <property type="entry name" value="Asp_kinase"/>
</dbReference>
<dbReference type="InterPro" id="IPR001048">
    <property type="entry name" value="Asp/Glu/Uridylate_kinase"/>
</dbReference>
<evidence type="ECO:0000256" key="3">
    <source>
        <dbReference type="ARBA" id="ARBA00005139"/>
    </source>
</evidence>
<dbReference type="GO" id="GO:0005829">
    <property type="term" value="C:cytosol"/>
    <property type="evidence" value="ECO:0007669"/>
    <property type="project" value="TreeGrafter"/>
</dbReference>
<feature type="binding site" evidence="12">
    <location>
        <position position="179"/>
    </location>
    <ligand>
        <name>ATP</name>
        <dbReference type="ChEBI" id="CHEBI:30616"/>
    </ligand>
</feature>
<dbReference type="PROSITE" id="PS00324">
    <property type="entry name" value="ASPARTOKINASE"/>
    <property type="match status" value="1"/>
</dbReference>
<evidence type="ECO:0000256" key="6">
    <source>
        <dbReference type="ARBA" id="ARBA00022679"/>
    </source>
</evidence>
<keyword evidence="8 13" id="KW-0418">Kinase</keyword>
<accession>A0A918VN79</accession>
<keyword evidence="7 12" id="KW-0547">Nucleotide-binding</keyword>
<evidence type="ECO:0000256" key="1">
    <source>
        <dbReference type="ARBA" id="ARBA00004766"/>
    </source>
</evidence>
<evidence type="ECO:0000256" key="9">
    <source>
        <dbReference type="ARBA" id="ARBA00022840"/>
    </source>
</evidence>
<comment type="pathway">
    <text evidence="2 14">Amino-acid biosynthesis; L-methionine biosynthesis via de novo pathway; L-homoserine from L-aspartate: step 1/3.</text>
</comment>
<dbReference type="NCBIfam" id="NF005155">
    <property type="entry name" value="PRK06635.1-4"/>
    <property type="match status" value="1"/>
</dbReference>
<dbReference type="Pfam" id="PF22468">
    <property type="entry name" value="ACT_9"/>
    <property type="match status" value="1"/>
</dbReference>
<dbReference type="InterPro" id="IPR005260">
    <property type="entry name" value="Asp_kin_monofn"/>
</dbReference>
<evidence type="ECO:0000256" key="13">
    <source>
        <dbReference type="RuleBase" id="RU003448"/>
    </source>
</evidence>
<dbReference type="RefSeq" id="WP_189400228.1">
    <property type="nucleotide sequence ID" value="NZ_BMXA01000002.1"/>
</dbReference>
<dbReference type="GO" id="GO:0009089">
    <property type="term" value="P:lysine biosynthetic process via diaminopimelate"/>
    <property type="evidence" value="ECO:0007669"/>
    <property type="project" value="InterPro"/>
</dbReference>
<reference evidence="16" key="2">
    <citation type="submission" date="2020-09" db="EMBL/GenBank/DDBJ databases">
        <authorList>
            <person name="Sun Q."/>
            <person name="Kim S."/>
        </authorList>
    </citation>
    <scope>NUCLEOTIDE SEQUENCE</scope>
    <source>
        <strain evidence="16">KCTC 12711</strain>
    </source>
</reference>
<protein>
    <recommendedName>
        <fullName evidence="13">Aspartokinase</fullName>
        <ecNumber evidence="13">2.7.2.4</ecNumber>
    </recommendedName>
</protein>
<dbReference type="GO" id="GO:0004072">
    <property type="term" value="F:aspartate kinase activity"/>
    <property type="evidence" value="ECO:0007669"/>
    <property type="project" value="UniProtKB-EC"/>
</dbReference>
<sequence>MTLIVEKFGGTSVGSVERINAVADHLIKKHSEGEKLVVVVSAMSGETNRLIGLARQLTEQPSPREMDVLVSTGEQVTIALLSMALHARGIDARSYTGGQVTIRTDNVYSRARITDIDSAKIRHDLDKGRIVVVAGFQGVDSDGNITTLGRGGSDTTAVAIAAAIRADECRIYTDVDGIYTTDPRVVPQARRLDSITAEEMLELASLGAKVLQTRSVEFAGKYKIPLRVLSSFVEGPGTLITYEEEGTSLEAPLISGIAFQRDEAKLTIRGIPDHPGIAHAVLGPISDAHINVDVIIQNASEKGLTDLTFTVPRGDYAQCMEILSELVEELGAQDVKGDDKIAKVSIVGVGMRSHSGVANTMFKTLSDQNINIQMISTSEIKVSVIIHEDKLDLAVQSLHEAFNLARKD</sequence>
<evidence type="ECO:0000256" key="11">
    <source>
        <dbReference type="ARBA" id="ARBA00047872"/>
    </source>
</evidence>
<dbReference type="NCBIfam" id="TIGR00657">
    <property type="entry name" value="asp_kinases"/>
    <property type="match status" value="1"/>
</dbReference>
<dbReference type="CDD" id="cd04923">
    <property type="entry name" value="ACT_AK-LysC-DapG-like_2"/>
    <property type="match status" value="1"/>
</dbReference>
<comment type="catalytic activity">
    <reaction evidence="11 13">
        <text>L-aspartate + ATP = 4-phospho-L-aspartate + ADP</text>
        <dbReference type="Rhea" id="RHEA:23776"/>
        <dbReference type="ChEBI" id="CHEBI:29991"/>
        <dbReference type="ChEBI" id="CHEBI:30616"/>
        <dbReference type="ChEBI" id="CHEBI:57535"/>
        <dbReference type="ChEBI" id="CHEBI:456216"/>
        <dbReference type="EC" id="2.7.2.4"/>
    </reaction>
</comment>
<feature type="binding site" evidence="12">
    <location>
        <position position="47"/>
    </location>
    <ligand>
        <name>substrate</name>
    </ligand>
</feature>
<feature type="domain" description="ACT" evidence="15">
    <location>
        <begin position="346"/>
        <end position="408"/>
    </location>
</feature>
<evidence type="ECO:0000313" key="16">
    <source>
        <dbReference type="EMBL" id="GHA09449.1"/>
    </source>
</evidence>
<dbReference type="EMBL" id="BMXA01000002">
    <property type="protein sequence ID" value="GHA09449.1"/>
    <property type="molecule type" value="Genomic_DNA"/>
</dbReference>
<evidence type="ECO:0000256" key="10">
    <source>
        <dbReference type="ARBA" id="ARBA00023154"/>
    </source>
</evidence>
<dbReference type="CDD" id="cd04261">
    <property type="entry name" value="AAK_AKii-LysC-BS"/>
    <property type="match status" value="1"/>
</dbReference>
<evidence type="ECO:0000259" key="15">
    <source>
        <dbReference type="PROSITE" id="PS51671"/>
    </source>
</evidence>
<dbReference type="NCBIfam" id="NF005154">
    <property type="entry name" value="PRK06635.1-2"/>
    <property type="match status" value="1"/>
</dbReference>
<dbReference type="CDD" id="cd04913">
    <property type="entry name" value="ACT_AKii-LysC-BS-like_1"/>
    <property type="match status" value="1"/>
</dbReference>
<comment type="pathway">
    <text evidence="1 14">Amino-acid biosynthesis; L-lysine biosynthesis via DAP pathway; (S)-tetrahydrodipicolinate from L-aspartate: step 1/4.</text>
</comment>
<evidence type="ECO:0000313" key="17">
    <source>
        <dbReference type="Proteomes" id="UP000614811"/>
    </source>
</evidence>
<evidence type="ECO:0000256" key="2">
    <source>
        <dbReference type="ARBA" id="ARBA00004986"/>
    </source>
</evidence>
<feature type="binding site" evidence="12">
    <location>
        <begin position="173"/>
        <end position="174"/>
    </location>
    <ligand>
        <name>ATP</name>
        <dbReference type="ChEBI" id="CHEBI:30616"/>
    </ligand>
</feature>
<feature type="binding site" evidence="12">
    <location>
        <position position="74"/>
    </location>
    <ligand>
        <name>substrate</name>
    </ligand>
</feature>
<feature type="binding site" evidence="12">
    <location>
        <begin position="209"/>
        <end position="210"/>
    </location>
    <ligand>
        <name>ATP</name>
        <dbReference type="ChEBI" id="CHEBI:30616"/>
    </ligand>
</feature>
<keyword evidence="6 13" id="KW-0808">Transferase</keyword>
<evidence type="ECO:0000256" key="14">
    <source>
        <dbReference type="RuleBase" id="RU004249"/>
    </source>
</evidence>
<gene>
    <name evidence="16" type="primary">lysC</name>
    <name evidence="16" type="ORF">GCM10008090_19330</name>
</gene>
<dbReference type="InterPro" id="IPR018042">
    <property type="entry name" value="Aspartate_kinase_CS"/>
</dbReference>
<evidence type="ECO:0000256" key="12">
    <source>
        <dbReference type="PIRSR" id="PIRSR000726-1"/>
    </source>
</evidence>
<dbReference type="InterPro" id="IPR002912">
    <property type="entry name" value="ACT_dom"/>
</dbReference>
<dbReference type="InterPro" id="IPR036393">
    <property type="entry name" value="AceGlu_kinase-like_sf"/>
</dbReference>
<dbReference type="FunFam" id="3.30.2130.10:FF:000002">
    <property type="entry name" value="Aspartokinase"/>
    <property type="match status" value="1"/>
</dbReference>
<evidence type="ECO:0000256" key="4">
    <source>
        <dbReference type="ARBA" id="ARBA00010122"/>
    </source>
</evidence>
<dbReference type="PANTHER" id="PTHR21499">
    <property type="entry name" value="ASPARTATE KINASE"/>
    <property type="match status" value="1"/>
</dbReference>
<comment type="similarity">
    <text evidence="4 13">Belongs to the aspartokinase family.</text>
</comment>
<dbReference type="NCBIfam" id="TIGR00656">
    <property type="entry name" value="asp_kin_monofn"/>
    <property type="match status" value="1"/>
</dbReference>
<evidence type="ECO:0000256" key="7">
    <source>
        <dbReference type="ARBA" id="ARBA00022741"/>
    </source>
</evidence>
<dbReference type="GO" id="GO:0009090">
    <property type="term" value="P:homoserine biosynthetic process"/>
    <property type="evidence" value="ECO:0007669"/>
    <property type="project" value="TreeGrafter"/>
</dbReference>
<dbReference type="Pfam" id="PF00696">
    <property type="entry name" value="AA_kinase"/>
    <property type="match status" value="1"/>
</dbReference>
<keyword evidence="9 12" id="KW-0067">ATP-binding</keyword>
<organism evidence="16 17">
    <name type="scientific">Arenicella chitinivorans</name>
    <dbReference type="NCBI Taxonomy" id="1329800"/>
    <lineage>
        <taxon>Bacteria</taxon>
        <taxon>Pseudomonadati</taxon>
        <taxon>Pseudomonadota</taxon>
        <taxon>Gammaproteobacteria</taxon>
        <taxon>Arenicellales</taxon>
        <taxon>Arenicellaceae</taxon>
        <taxon>Arenicella</taxon>
    </lineage>
</organism>
<keyword evidence="17" id="KW-1185">Reference proteome</keyword>
<feature type="binding site" evidence="12">
    <location>
        <begin position="7"/>
        <end position="10"/>
    </location>
    <ligand>
        <name>ATP</name>
        <dbReference type="ChEBI" id="CHEBI:30616"/>
    </ligand>
</feature>
<keyword evidence="5 14" id="KW-0028">Amino-acid biosynthesis</keyword>
<dbReference type="EC" id="2.7.2.4" evidence="13"/>
<evidence type="ECO:0000256" key="5">
    <source>
        <dbReference type="ARBA" id="ARBA00022605"/>
    </source>
</evidence>
<feature type="domain" description="ACT" evidence="15">
    <location>
        <begin position="266"/>
        <end position="340"/>
    </location>
</feature>
<dbReference type="InterPro" id="IPR054352">
    <property type="entry name" value="ACT_Aspartokinase"/>
</dbReference>
<dbReference type="PROSITE" id="PS51671">
    <property type="entry name" value="ACT"/>
    <property type="match status" value="2"/>
</dbReference>
<dbReference type="Proteomes" id="UP000614811">
    <property type="component" value="Unassembled WGS sequence"/>
</dbReference>
<dbReference type="Pfam" id="PF01842">
    <property type="entry name" value="ACT"/>
    <property type="match status" value="1"/>
</dbReference>
<keyword evidence="10" id="KW-0457">Lysine biosynthesis</keyword>
<dbReference type="Gene3D" id="3.40.1160.10">
    <property type="entry name" value="Acetylglutamate kinase-like"/>
    <property type="match status" value="1"/>
</dbReference>
<feature type="binding site" evidence="12">
    <location>
        <position position="184"/>
    </location>
    <ligand>
        <name>ATP</name>
        <dbReference type="ChEBI" id="CHEBI:30616"/>
    </ligand>
</feature>
<dbReference type="PIRSF" id="PIRSF000726">
    <property type="entry name" value="Asp_kin"/>
    <property type="match status" value="1"/>
</dbReference>
<comment type="pathway">
    <text evidence="3 14">Amino-acid biosynthesis; L-threonine biosynthesis; L-threonine from L-aspartate: step 1/5.</text>
</comment>
<reference evidence="16" key="1">
    <citation type="journal article" date="2014" name="Int. J. Syst. Evol. Microbiol.">
        <title>Complete genome sequence of Corynebacterium casei LMG S-19264T (=DSM 44701T), isolated from a smear-ripened cheese.</title>
        <authorList>
            <consortium name="US DOE Joint Genome Institute (JGI-PGF)"/>
            <person name="Walter F."/>
            <person name="Albersmeier A."/>
            <person name="Kalinowski J."/>
            <person name="Ruckert C."/>
        </authorList>
    </citation>
    <scope>NUCLEOTIDE SEQUENCE</scope>
    <source>
        <strain evidence="16">KCTC 12711</strain>
    </source>
</reference>
<dbReference type="AlphaFoldDB" id="A0A918VN79"/>
<dbReference type="GO" id="GO:0005524">
    <property type="term" value="F:ATP binding"/>
    <property type="evidence" value="ECO:0007669"/>
    <property type="project" value="UniProtKB-KW"/>
</dbReference>
<dbReference type="InterPro" id="IPR045865">
    <property type="entry name" value="ACT-like_dom_sf"/>
</dbReference>
<comment type="caution">
    <text evidence="16">The sequence shown here is derived from an EMBL/GenBank/DDBJ whole genome shotgun (WGS) entry which is preliminary data.</text>
</comment>
<dbReference type="SUPFAM" id="SSF55021">
    <property type="entry name" value="ACT-like"/>
    <property type="match status" value="2"/>
</dbReference>
<dbReference type="SUPFAM" id="SSF53633">
    <property type="entry name" value="Carbamate kinase-like"/>
    <property type="match status" value="1"/>
</dbReference>